<keyword evidence="2" id="KW-0378">Hydrolase</keyword>
<dbReference type="AlphaFoldDB" id="U2SZ03"/>
<gene>
    <name evidence="5" type="ORF">HMPREF1316_0827</name>
</gene>
<evidence type="ECO:0000256" key="1">
    <source>
        <dbReference type="ARBA" id="ARBA00001946"/>
    </source>
</evidence>
<dbReference type="PANTHER" id="PTHR11839">
    <property type="entry name" value="UDP/ADP-SUGAR PYROPHOSPHATASE"/>
    <property type="match status" value="1"/>
</dbReference>
<dbReference type="RefSeq" id="WP_021727444.1">
    <property type="nucleotide sequence ID" value="NZ_AWEZ01000073.1"/>
</dbReference>
<feature type="domain" description="Nudix hydrolase" evidence="4">
    <location>
        <begin position="101"/>
        <end position="230"/>
    </location>
</feature>
<dbReference type="Gene3D" id="3.90.79.10">
    <property type="entry name" value="Nucleoside Triphosphate Pyrophosphohydrolase"/>
    <property type="match status" value="1"/>
</dbReference>
<feature type="compositionally biased region" description="Basic and acidic residues" evidence="3">
    <location>
        <begin position="1"/>
        <end position="40"/>
    </location>
</feature>
<feature type="region of interest" description="Disordered" evidence="3">
    <location>
        <begin position="1"/>
        <end position="59"/>
    </location>
</feature>
<name>U2SZ03_9ACTN</name>
<keyword evidence="6" id="KW-1185">Reference proteome</keyword>
<dbReference type="eggNOG" id="COG0494">
    <property type="taxonomic scope" value="Bacteria"/>
</dbReference>
<dbReference type="InterPro" id="IPR000086">
    <property type="entry name" value="NUDIX_hydrolase_dom"/>
</dbReference>
<evidence type="ECO:0000256" key="3">
    <source>
        <dbReference type="SAM" id="MobiDB-lite"/>
    </source>
</evidence>
<dbReference type="GO" id="GO:0006753">
    <property type="term" value="P:nucleoside phosphate metabolic process"/>
    <property type="evidence" value="ECO:0007669"/>
    <property type="project" value="TreeGrafter"/>
</dbReference>
<sequence length="254" mass="27582">MSDVITARDDEGDQRARRERATDGLREHASAFAFDGDRSGQGHGSGLPQRRHLVQGDDDPRDHMLAEEVLSEDVSWEGRIFNVDRLQVRLPDGRTALRDVVRHPGAVAVVALTDDGRICLVRQYRTALGRVTVEIPAGKLDPGEDPLDCARRELTEETGMVAQHMAFLTTIATSAGFADETIHIYMATGLSFVGSDPDTDEFINVDLVDLTELVDAVLDGRIEDAKTVLGALVCDAIAHRLNVDDAAPNGGDSQ</sequence>
<dbReference type="PROSITE" id="PS00893">
    <property type="entry name" value="NUDIX_BOX"/>
    <property type="match status" value="1"/>
</dbReference>
<dbReference type="GO" id="GO:0016787">
    <property type="term" value="F:hydrolase activity"/>
    <property type="evidence" value="ECO:0007669"/>
    <property type="project" value="UniProtKB-KW"/>
</dbReference>
<evidence type="ECO:0000256" key="2">
    <source>
        <dbReference type="ARBA" id="ARBA00022801"/>
    </source>
</evidence>
<reference evidence="5 6" key="1">
    <citation type="submission" date="2013-08" db="EMBL/GenBank/DDBJ databases">
        <authorList>
            <person name="Durkin A.S."/>
            <person name="Haft D.R."/>
            <person name="McCorrison J."/>
            <person name="Torralba M."/>
            <person name="Gillis M."/>
            <person name="Haft D.H."/>
            <person name="Methe B."/>
            <person name="Sutton G."/>
            <person name="Nelson K.E."/>
        </authorList>
    </citation>
    <scope>NUCLEOTIDE SEQUENCE [LARGE SCALE GENOMIC DNA]</scope>
    <source>
        <strain evidence="5 6">F0195</strain>
    </source>
</reference>
<evidence type="ECO:0000313" key="6">
    <source>
        <dbReference type="Proteomes" id="UP000016638"/>
    </source>
</evidence>
<dbReference type="Proteomes" id="UP000016638">
    <property type="component" value="Unassembled WGS sequence"/>
</dbReference>
<dbReference type="InterPro" id="IPR015797">
    <property type="entry name" value="NUDIX_hydrolase-like_dom_sf"/>
</dbReference>
<dbReference type="PATRIC" id="fig|1125712.3.peg.2495"/>
<dbReference type="OrthoDB" id="9806150at2"/>
<dbReference type="EMBL" id="AWEZ01000073">
    <property type="protein sequence ID" value="ERL06059.1"/>
    <property type="molecule type" value="Genomic_DNA"/>
</dbReference>
<comment type="cofactor">
    <cofactor evidence="1">
        <name>Mg(2+)</name>
        <dbReference type="ChEBI" id="CHEBI:18420"/>
    </cofactor>
</comment>
<dbReference type="SUPFAM" id="SSF55811">
    <property type="entry name" value="Nudix"/>
    <property type="match status" value="1"/>
</dbReference>
<dbReference type="GO" id="GO:0019693">
    <property type="term" value="P:ribose phosphate metabolic process"/>
    <property type="evidence" value="ECO:0007669"/>
    <property type="project" value="TreeGrafter"/>
</dbReference>
<dbReference type="InterPro" id="IPR020084">
    <property type="entry name" value="NUDIX_hydrolase_CS"/>
</dbReference>
<comment type="caution">
    <text evidence="5">The sequence shown here is derived from an EMBL/GenBank/DDBJ whole genome shotgun (WGS) entry which is preliminary data.</text>
</comment>
<dbReference type="Pfam" id="PF00293">
    <property type="entry name" value="NUDIX"/>
    <property type="match status" value="1"/>
</dbReference>
<evidence type="ECO:0000313" key="5">
    <source>
        <dbReference type="EMBL" id="ERL06059.1"/>
    </source>
</evidence>
<dbReference type="FunFam" id="3.90.79.10:FF:000024">
    <property type="entry name" value="ADP-ribose pyrophosphatase"/>
    <property type="match status" value="1"/>
</dbReference>
<protein>
    <submittedName>
        <fullName evidence="5">NUDIX domain protein</fullName>
    </submittedName>
</protein>
<dbReference type="STRING" id="1125712.HMPREF1316_0827"/>
<evidence type="ECO:0000259" key="4">
    <source>
        <dbReference type="PROSITE" id="PS51462"/>
    </source>
</evidence>
<organism evidence="5 6">
    <name type="scientific">Olsenella profusa F0195</name>
    <dbReference type="NCBI Taxonomy" id="1125712"/>
    <lineage>
        <taxon>Bacteria</taxon>
        <taxon>Bacillati</taxon>
        <taxon>Actinomycetota</taxon>
        <taxon>Coriobacteriia</taxon>
        <taxon>Coriobacteriales</taxon>
        <taxon>Atopobiaceae</taxon>
        <taxon>Olsenella</taxon>
    </lineage>
</organism>
<proteinExistence type="predicted"/>
<accession>U2SZ03</accession>
<dbReference type="PANTHER" id="PTHR11839:SF18">
    <property type="entry name" value="NUDIX HYDROLASE DOMAIN-CONTAINING PROTEIN"/>
    <property type="match status" value="1"/>
</dbReference>
<dbReference type="PROSITE" id="PS51462">
    <property type="entry name" value="NUDIX"/>
    <property type="match status" value="1"/>
</dbReference>
<dbReference type="GO" id="GO:0005829">
    <property type="term" value="C:cytosol"/>
    <property type="evidence" value="ECO:0007669"/>
    <property type="project" value="TreeGrafter"/>
</dbReference>